<organism evidence="1">
    <name type="scientific">Arion vulgaris</name>
    <dbReference type="NCBI Taxonomy" id="1028688"/>
    <lineage>
        <taxon>Eukaryota</taxon>
        <taxon>Metazoa</taxon>
        <taxon>Spiralia</taxon>
        <taxon>Lophotrochozoa</taxon>
        <taxon>Mollusca</taxon>
        <taxon>Gastropoda</taxon>
        <taxon>Heterobranchia</taxon>
        <taxon>Euthyneura</taxon>
        <taxon>Panpulmonata</taxon>
        <taxon>Eupulmonata</taxon>
        <taxon>Stylommatophora</taxon>
        <taxon>Helicina</taxon>
        <taxon>Arionoidea</taxon>
        <taxon>Arionidae</taxon>
        <taxon>Arion</taxon>
    </lineage>
</organism>
<dbReference type="InterPro" id="IPR001534">
    <property type="entry name" value="Transthyretin-like"/>
</dbReference>
<accession>A0A0B6YFH7</accession>
<reference evidence="1" key="1">
    <citation type="submission" date="2014-12" db="EMBL/GenBank/DDBJ databases">
        <title>Insight into the proteome of Arion vulgaris.</title>
        <authorList>
            <person name="Aradska J."/>
            <person name="Bulat T."/>
            <person name="Smidak R."/>
            <person name="Sarate P."/>
            <person name="Gangsoo J."/>
            <person name="Sialana F."/>
            <person name="Bilban M."/>
            <person name="Lubec G."/>
        </authorList>
    </citation>
    <scope>NUCLEOTIDE SEQUENCE</scope>
    <source>
        <tissue evidence="1">Skin</tissue>
    </source>
</reference>
<protein>
    <submittedName>
        <fullName evidence="1">Uncharacterized protein</fullName>
    </submittedName>
</protein>
<evidence type="ECO:0000313" key="1">
    <source>
        <dbReference type="EMBL" id="CEK54300.1"/>
    </source>
</evidence>
<dbReference type="AlphaFoldDB" id="A0A0B6YFH7"/>
<name>A0A0B6YFH7_9EUPU</name>
<sequence length="78" mass="9177">DKPVSGELVQMRDYDIDSMADRMGAVRSRDGYYHITGKTDEPEMDYAYIETYHKCGAKEGACYYHRYFLSREYITTNK</sequence>
<dbReference type="Pfam" id="PF01060">
    <property type="entry name" value="TTR-52"/>
    <property type="match status" value="1"/>
</dbReference>
<proteinExistence type="predicted"/>
<feature type="non-terminal residue" evidence="1">
    <location>
        <position position="1"/>
    </location>
</feature>
<gene>
    <name evidence="1" type="primary">ORF22453</name>
</gene>
<feature type="non-terminal residue" evidence="1">
    <location>
        <position position="78"/>
    </location>
</feature>
<dbReference type="EMBL" id="HACG01007435">
    <property type="protein sequence ID" value="CEK54300.1"/>
    <property type="molecule type" value="Transcribed_RNA"/>
</dbReference>
<dbReference type="GO" id="GO:0009986">
    <property type="term" value="C:cell surface"/>
    <property type="evidence" value="ECO:0007669"/>
    <property type="project" value="InterPro"/>
</dbReference>